<keyword evidence="2" id="KW-1185">Reference proteome</keyword>
<name>A0A7I9WHG5_9MYCO</name>
<dbReference type="AlphaFoldDB" id="A0A7I9WHG5"/>
<dbReference type="PANTHER" id="PTHR42905:SF5">
    <property type="entry name" value="CARBOXYVINYL-CARBOXYPHOSPHONATE PHOSPHORYLMUTASE, CHLOROPLASTIC"/>
    <property type="match status" value="1"/>
</dbReference>
<accession>A0A7I9WHG5</accession>
<sequence>MKSSPHPLARPSPGAQLRELLASGQFVQAPGVYDAFSAALVERAGFPAAYVSGGSASVAVTGLPDLGLMTGSEMADHVGRLRGICGLPLIVDIDTGYGNELNVRHTVERMHRVGAAAVHIEDQQAPKRCGHLEGKAVVPVADAVARVKAAVAAARGTDLLVIARTDVLAVEGRTAAIDRAHAFVDAGAEMIFIEAPESVDDLEVIGSSIDAPLMVNVLANSRTPLLSAHEYQELGFVVAIYPSMLLAAAATAASEALGHLVTRGVPPGDVASPRDIFEIVGLSKWLRWPTEIGIAPNSSRS</sequence>
<evidence type="ECO:0000313" key="1">
    <source>
        <dbReference type="EMBL" id="GFG56716.1"/>
    </source>
</evidence>
<dbReference type="RefSeq" id="WP_193488245.1">
    <property type="nucleotide sequence ID" value="NZ_BAAAMC010000028.1"/>
</dbReference>
<dbReference type="InterPro" id="IPR015813">
    <property type="entry name" value="Pyrv/PenolPyrv_kinase-like_dom"/>
</dbReference>
<organism evidence="1 2">
    <name type="scientific">Mycolicibacterium murale</name>
    <dbReference type="NCBI Taxonomy" id="182220"/>
    <lineage>
        <taxon>Bacteria</taxon>
        <taxon>Bacillati</taxon>
        <taxon>Actinomycetota</taxon>
        <taxon>Actinomycetes</taxon>
        <taxon>Mycobacteriales</taxon>
        <taxon>Mycobacteriaceae</taxon>
        <taxon>Mycolicibacterium</taxon>
    </lineage>
</organism>
<protein>
    <submittedName>
        <fullName evidence="1">Carboxyvinyl-carboxyphosphonate phosphorylmutase</fullName>
    </submittedName>
</protein>
<comment type="caution">
    <text evidence="1">The sequence shown here is derived from an EMBL/GenBank/DDBJ whole genome shotgun (WGS) entry which is preliminary data.</text>
</comment>
<dbReference type="GO" id="GO:0016833">
    <property type="term" value="F:oxo-acid-lyase activity"/>
    <property type="evidence" value="ECO:0007669"/>
    <property type="project" value="UniProtKB-ARBA"/>
</dbReference>
<dbReference type="Pfam" id="PF13714">
    <property type="entry name" value="PEP_mutase"/>
    <property type="match status" value="1"/>
</dbReference>
<dbReference type="PANTHER" id="PTHR42905">
    <property type="entry name" value="PHOSPHOENOLPYRUVATE CARBOXYLASE"/>
    <property type="match status" value="1"/>
</dbReference>
<dbReference type="PROSITE" id="PS00161">
    <property type="entry name" value="ISOCITRATE_LYASE"/>
    <property type="match status" value="1"/>
</dbReference>
<proteinExistence type="predicted"/>
<dbReference type="InterPro" id="IPR039556">
    <property type="entry name" value="ICL/PEPM"/>
</dbReference>
<dbReference type="CDD" id="cd00377">
    <property type="entry name" value="ICL_PEPM"/>
    <property type="match status" value="1"/>
</dbReference>
<gene>
    <name evidence="1" type="primary">bcpA_1</name>
    <name evidence="1" type="ORF">MMUR_08520</name>
</gene>
<evidence type="ECO:0000313" key="2">
    <source>
        <dbReference type="Proteomes" id="UP000465241"/>
    </source>
</evidence>
<dbReference type="InterPro" id="IPR040442">
    <property type="entry name" value="Pyrv_kinase-like_dom_sf"/>
</dbReference>
<dbReference type="Proteomes" id="UP000465241">
    <property type="component" value="Unassembled WGS sequence"/>
</dbReference>
<dbReference type="SUPFAM" id="SSF51621">
    <property type="entry name" value="Phosphoenolpyruvate/pyruvate domain"/>
    <property type="match status" value="1"/>
</dbReference>
<dbReference type="InterPro" id="IPR018523">
    <property type="entry name" value="Isocitrate_lyase_ph_CS"/>
</dbReference>
<dbReference type="EMBL" id="BLKT01000003">
    <property type="protein sequence ID" value="GFG56716.1"/>
    <property type="molecule type" value="Genomic_DNA"/>
</dbReference>
<reference evidence="1 2" key="1">
    <citation type="journal article" date="2019" name="Emerg. Microbes Infect.">
        <title>Comprehensive subspecies identification of 175 nontuberculous mycobacteria species based on 7547 genomic profiles.</title>
        <authorList>
            <person name="Matsumoto Y."/>
            <person name="Kinjo T."/>
            <person name="Motooka D."/>
            <person name="Nabeya D."/>
            <person name="Jung N."/>
            <person name="Uechi K."/>
            <person name="Horii T."/>
            <person name="Iida T."/>
            <person name="Fujita J."/>
            <person name="Nakamura S."/>
        </authorList>
    </citation>
    <scope>NUCLEOTIDE SEQUENCE [LARGE SCALE GENOMIC DNA]</scope>
    <source>
        <strain evidence="1 2">JCM 13392</strain>
    </source>
</reference>
<dbReference type="Gene3D" id="3.20.20.60">
    <property type="entry name" value="Phosphoenolpyruvate-binding domains"/>
    <property type="match status" value="1"/>
</dbReference>